<protein>
    <submittedName>
        <fullName evidence="1">Sugar transferase</fullName>
    </submittedName>
</protein>
<keyword evidence="1" id="KW-0808">Transferase</keyword>
<name>A0ABR8F9U6_9NOST</name>
<dbReference type="SUPFAM" id="SSF53448">
    <property type="entry name" value="Nucleotide-diphospho-sugar transferases"/>
    <property type="match status" value="1"/>
</dbReference>
<keyword evidence="2" id="KW-1185">Reference proteome</keyword>
<evidence type="ECO:0000313" key="1">
    <source>
        <dbReference type="EMBL" id="MBD2566836.1"/>
    </source>
</evidence>
<evidence type="ECO:0000313" key="2">
    <source>
        <dbReference type="Proteomes" id="UP000640531"/>
    </source>
</evidence>
<dbReference type="EMBL" id="JACJST010000002">
    <property type="protein sequence ID" value="MBD2566836.1"/>
    <property type="molecule type" value="Genomic_DNA"/>
</dbReference>
<dbReference type="Proteomes" id="UP000640531">
    <property type="component" value="Unassembled WGS sequence"/>
</dbReference>
<comment type="caution">
    <text evidence="1">The sequence shown here is derived from an EMBL/GenBank/DDBJ whole genome shotgun (WGS) entry which is preliminary data.</text>
</comment>
<dbReference type="InterPro" id="IPR029044">
    <property type="entry name" value="Nucleotide-diphossugar_trans"/>
</dbReference>
<proteinExistence type="predicted"/>
<reference evidence="1 2" key="1">
    <citation type="journal article" date="2020" name="ISME J.">
        <title>Comparative genomics reveals insights into cyanobacterial evolution and habitat adaptation.</title>
        <authorList>
            <person name="Chen M.Y."/>
            <person name="Teng W.K."/>
            <person name="Zhao L."/>
            <person name="Hu C.X."/>
            <person name="Zhou Y.K."/>
            <person name="Han B.P."/>
            <person name="Song L.R."/>
            <person name="Shu W.S."/>
        </authorList>
    </citation>
    <scope>NUCLEOTIDE SEQUENCE [LARGE SCALE GENOMIC DNA]</scope>
    <source>
        <strain evidence="1 2">FACHB-196</strain>
    </source>
</reference>
<organism evidence="1 2">
    <name type="scientific">Anabaena lutea FACHB-196</name>
    <dbReference type="NCBI Taxonomy" id="2692881"/>
    <lineage>
        <taxon>Bacteria</taxon>
        <taxon>Bacillati</taxon>
        <taxon>Cyanobacteriota</taxon>
        <taxon>Cyanophyceae</taxon>
        <taxon>Nostocales</taxon>
        <taxon>Nostocaceae</taxon>
        <taxon>Anabaena</taxon>
    </lineage>
</organism>
<sequence length="357" mass="40736">MNQDQKLPVLLEEISLPQELPPIVLLAFTRPDLLQQFLPAIAQQTLRPSQILAFIDGPRNAKDQPLIAECISLLTEFSQTIPVKIINQQDNLGCDAHAIYAITEALSHYPAVIYLEDDTLPNPYFYDRMCRLLEAYRHCPQVFSITAYANFPSQIRELISDDFMVSKRVFAYGLGIWADRWQNLNLAHHPQGYNPFGHFYQIPATIQTKYTIINQFFIETENKQDWVITLTVAALHQGYIHITPMVSLVHNIGFGHPEAKTYNQGGEPSWANAHSNSSTCPNTLPSSLELIDALADPLDGVELARHLENCQGLWLSPSGMWYLLGKYSDWRSRIAFLKLFFSRILILIRRWRSGKPI</sequence>
<accession>A0ABR8F9U6</accession>
<dbReference type="GO" id="GO:0016740">
    <property type="term" value="F:transferase activity"/>
    <property type="evidence" value="ECO:0007669"/>
    <property type="project" value="UniProtKB-KW"/>
</dbReference>
<dbReference type="Gene3D" id="3.90.550.10">
    <property type="entry name" value="Spore Coat Polysaccharide Biosynthesis Protein SpsA, Chain A"/>
    <property type="match status" value="1"/>
</dbReference>
<gene>
    <name evidence="1" type="ORF">H6G59_02785</name>
</gene>